<keyword evidence="5" id="KW-0573">Peptidoglycan synthesis</keyword>
<sequence length="352" mass="39448">MLQSESAILINAKTGEVLFEKNSAAHMYPASITKIITGIIAIEEGNLDDIVTVSENARNVIGTRVYLLEGEEVPLKRLVQGLLISSGNDAGTAIAEHLDGSEEAFSERMNRFVREQIGVYNTTFTNPHGLFHRDHKTTAADMAKITQYAMKNGKFREIVGTNEMEWIGEGWETTIYNHHQLIRQYEGVTGVKNGFVSLAGFTLVTSAEQGDMELIAVTLKAYTSEGSYTDTSNLLDYGFENYTTNVIPKGTIYEDELGKIYRLTEPVKFTTKKDEEFAKEFTDGGILKVYDINENKILKETIEPGELTKRKNKVGVSLLAQEPMPKSNFHKYIYISILLAIVSVVVYFKKRK</sequence>
<name>A0A1S2LSJ1_9BACI</name>
<evidence type="ECO:0000256" key="4">
    <source>
        <dbReference type="ARBA" id="ARBA00022960"/>
    </source>
</evidence>
<evidence type="ECO:0000256" key="5">
    <source>
        <dbReference type="ARBA" id="ARBA00022984"/>
    </source>
</evidence>
<dbReference type="Gene3D" id="3.40.710.10">
    <property type="entry name" value="DD-peptidase/beta-lactamase superfamily"/>
    <property type="match status" value="1"/>
</dbReference>
<feature type="binding site" evidence="8">
    <location>
        <position position="192"/>
    </location>
    <ligand>
        <name>substrate</name>
    </ligand>
</feature>
<dbReference type="Proteomes" id="UP000180098">
    <property type="component" value="Unassembled WGS sequence"/>
</dbReference>
<reference evidence="12 13" key="1">
    <citation type="submission" date="2016-10" db="EMBL/GenBank/DDBJ databases">
        <title>Draft genome sequences of four alkaliphilic bacteria belonging to the Anaerobacillus genus.</title>
        <authorList>
            <person name="Bassil N.M."/>
            <person name="Lloyd J.R."/>
        </authorList>
    </citation>
    <scope>NUCLEOTIDE SEQUENCE [LARGE SCALE GENOMIC DNA]</scope>
    <source>
        <strain evidence="12 13">DSM 15340</strain>
    </source>
</reference>
<feature type="active site" description="Proton acceptor" evidence="7">
    <location>
        <position position="34"/>
    </location>
</feature>
<dbReference type="InterPro" id="IPR012338">
    <property type="entry name" value="Beta-lactam/transpept-like"/>
</dbReference>
<protein>
    <recommendedName>
        <fullName evidence="11">Peptidase S11 D-alanyl-D-alanine carboxypeptidase A N-terminal domain-containing protein</fullName>
    </recommendedName>
</protein>
<feature type="active site" description="Acyl-ester intermediate" evidence="7">
    <location>
        <position position="31"/>
    </location>
</feature>
<comment type="caution">
    <text evidence="12">The sequence shown here is derived from an EMBL/GenBank/DDBJ whole genome shotgun (WGS) entry which is preliminary data.</text>
</comment>
<dbReference type="Pfam" id="PF00768">
    <property type="entry name" value="Peptidase_S11"/>
    <property type="match status" value="1"/>
</dbReference>
<feature type="active site" evidence="7">
    <location>
        <position position="86"/>
    </location>
</feature>
<keyword evidence="10" id="KW-1133">Transmembrane helix</keyword>
<evidence type="ECO:0000256" key="7">
    <source>
        <dbReference type="PIRSR" id="PIRSR618044-1"/>
    </source>
</evidence>
<keyword evidence="2" id="KW-0732">Signal</keyword>
<evidence type="ECO:0000256" key="2">
    <source>
        <dbReference type="ARBA" id="ARBA00022729"/>
    </source>
</evidence>
<evidence type="ECO:0000256" key="1">
    <source>
        <dbReference type="ARBA" id="ARBA00007164"/>
    </source>
</evidence>
<feature type="domain" description="Peptidase S11 D-alanyl-D-alanine carboxypeptidase A N-terminal" evidence="11">
    <location>
        <begin position="2"/>
        <end position="222"/>
    </location>
</feature>
<dbReference type="AlphaFoldDB" id="A0A1S2LSJ1"/>
<accession>A0A1S2LSJ1</accession>
<keyword evidence="3" id="KW-0378">Hydrolase</keyword>
<dbReference type="InterPro" id="IPR018044">
    <property type="entry name" value="Peptidase_S11"/>
</dbReference>
<evidence type="ECO:0000313" key="12">
    <source>
        <dbReference type="EMBL" id="OIJ15304.1"/>
    </source>
</evidence>
<dbReference type="PANTHER" id="PTHR21581">
    <property type="entry name" value="D-ALANYL-D-ALANINE CARBOXYPEPTIDASE"/>
    <property type="match status" value="1"/>
</dbReference>
<dbReference type="GO" id="GO:0009252">
    <property type="term" value="P:peptidoglycan biosynthetic process"/>
    <property type="evidence" value="ECO:0007669"/>
    <property type="project" value="UniProtKB-KW"/>
</dbReference>
<organism evidence="12 13">
    <name type="scientific">Anaerobacillus arseniciselenatis</name>
    <dbReference type="NCBI Taxonomy" id="85682"/>
    <lineage>
        <taxon>Bacteria</taxon>
        <taxon>Bacillati</taxon>
        <taxon>Bacillota</taxon>
        <taxon>Bacilli</taxon>
        <taxon>Bacillales</taxon>
        <taxon>Bacillaceae</taxon>
        <taxon>Anaerobacillus</taxon>
    </lineage>
</organism>
<dbReference type="PRINTS" id="PR00725">
    <property type="entry name" value="DADACBPTASE1"/>
</dbReference>
<evidence type="ECO:0000256" key="8">
    <source>
        <dbReference type="PIRSR" id="PIRSR618044-2"/>
    </source>
</evidence>
<dbReference type="GO" id="GO:0008360">
    <property type="term" value="P:regulation of cell shape"/>
    <property type="evidence" value="ECO:0007669"/>
    <property type="project" value="UniProtKB-KW"/>
</dbReference>
<proteinExistence type="inferred from homology"/>
<dbReference type="EMBL" id="MLQQ01000002">
    <property type="protein sequence ID" value="OIJ15304.1"/>
    <property type="molecule type" value="Genomic_DNA"/>
</dbReference>
<dbReference type="SUPFAM" id="SSF56601">
    <property type="entry name" value="beta-lactamase/transpeptidase-like"/>
    <property type="match status" value="1"/>
</dbReference>
<evidence type="ECO:0000256" key="3">
    <source>
        <dbReference type="ARBA" id="ARBA00022801"/>
    </source>
</evidence>
<evidence type="ECO:0000313" key="13">
    <source>
        <dbReference type="Proteomes" id="UP000180098"/>
    </source>
</evidence>
<evidence type="ECO:0000256" key="9">
    <source>
        <dbReference type="RuleBase" id="RU004016"/>
    </source>
</evidence>
<dbReference type="GO" id="GO:0006508">
    <property type="term" value="P:proteolysis"/>
    <property type="evidence" value="ECO:0007669"/>
    <property type="project" value="InterPro"/>
</dbReference>
<keyword evidence="6" id="KW-0961">Cell wall biogenesis/degradation</keyword>
<evidence type="ECO:0000256" key="10">
    <source>
        <dbReference type="SAM" id="Phobius"/>
    </source>
</evidence>
<comment type="similarity">
    <text evidence="1 9">Belongs to the peptidase S11 family.</text>
</comment>
<evidence type="ECO:0000259" key="11">
    <source>
        <dbReference type="Pfam" id="PF00768"/>
    </source>
</evidence>
<keyword evidence="10" id="KW-0472">Membrane</keyword>
<dbReference type="InterPro" id="IPR001967">
    <property type="entry name" value="Peptidase_S11_N"/>
</dbReference>
<keyword evidence="4" id="KW-0133">Cell shape</keyword>
<feature type="transmembrane region" description="Helical" evidence="10">
    <location>
        <begin position="332"/>
        <end position="348"/>
    </location>
</feature>
<dbReference type="GO" id="GO:0009002">
    <property type="term" value="F:serine-type D-Ala-D-Ala carboxypeptidase activity"/>
    <property type="evidence" value="ECO:0007669"/>
    <property type="project" value="InterPro"/>
</dbReference>
<evidence type="ECO:0000256" key="6">
    <source>
        <dbReference type="ARBA" id="ARBA00023316"/>
    </source>
</evidence>
<dbReference type="PANTHER" id="PTHR21581:SF6">
    <property type="entry name" value="TRAFFICKING PROTEIN PARTICLE COMPLEX SUBUNIT 12"/>
    <property type="match status" value="1"/>
</dbReference>
<keyword evidence="13" id="KW-1185">Reference proteome</keyword>
<keyword evidence="10" id="KW-0812">Transmembrane</keyword>
<gene>
    <name evidence="12" type="ORF">BKP35_05345</name>
</gene>
<dbReference type="GO" id="GO:0071555">
    <property type="term" value="P:cell wall organization"/>
    <property type="evidence" value="ECO:0007669"/>
    <property type="project" value="UniProtKB-KW"/>
</dbReference>